<dbReference type="EMBL" id="JXXN02002748">
    <property type="protein sequence ID" value="THD22465.1"/>
    <property type="molecule type" value="Genomic_DNA"/>
</dbReference>
<protein>
    <submittedName>
        <fullName evidence="7">MAGUK p55 subfamily member 5</fullName>
    </submittedName>
</protein>
<dbReference type="SUPFAM" id="SSF50044">
    <property type="entry name" value="SH3-domain"/>
    <property type="match status" value="1"/>
</dbReference>
<dbReference type="PROSITE" id="PS50052">
    <property type="entry name" value="GUANYLATE_KINASE_2"/>
    <property type="match status" value="1"/>
</dbReference>
<dbReference type="InterPro" id="IPR008144">
    <property type="entry name" value="Guanylate_kin-like_dom"/>
</dbReference>
<reference evidence="7" key="1">
    <citation type="submission" date="2019-03" db="EMBL/GenBank/DDBJ databases">
        <title>Improved annotation for the trematode Fasciola hepatica.</title>
        <authorList>
            <person name="Choi Y.-J."/>
            <person name="Martin J."/>
            <person name="Mitreva M."/>
        </authorList>
    </citation>
    <scope>NUCLEOTIDE SEQUENCE [LARGE SCALE GENOMIC DNA]</scope>
</reference>
<evidence type="ECO:0000259" key="6">
    <source>
        <dbReference type="PROSITE" id="PS50052"/>
    </source>
</evidence>
<keyword evidence="8" id="KW-1185">Reference proteome</keyword>
<accession>A0A4E0R5Y6</accession>
<dbReference type="SMART" id="SM00326">
    <property type="entry name" value="SH3"/>
    <property type="match status" value="1"/>
</dbReference>
<comment type="similarity">
    <text evidence="1">Belongs to the MAGUK family.</text>
</comment>
<feature type="region of interest" description="Disordered" evidence="4">
    <location>
        <begin position="611"/>
        <end position="648"/>
    </location>
</feature>
<dbReference type="InterPro" id="IPR050716">
    <property type="entry name" value="MAGUK"/>
</dbReference>
<dbReference type="AlphaFoldDB" id="A0A4E0R5Y6"/>
<dbReference type="SUPFAM" id="SSF52540">
    <property type="entry name" value="P-loop containing nucleoside triphosphate hydrolases"/>
    <property type="match status" value="1"/>
</dbReference>
<dbReference type="Pfam" id="PF07653">
    <property type="entry name" value="SH3_2"/>
    <property type="match status" value="1"/>
</dbReference>
<feature type="domain" description="Guanylate kinase-like" evidence="6">
    <location>
        <begin position="700"/>
        <end position="885"/>
    </location>
</feature>
<dbReference type="InterPro" id="IPR036028">
    <property type="entry name" value="SH3-like_dom_sf"/>
</dbReference>
<evidence type="ECO:0000256" key="3">
    <source>
        <dbReference type="PROSITE-ProRule" id="PRU00192"/>
    </source>
</evidence>
<keyword evidence="2 3" id="KW-0728">SH3 domain</keyword>
<proteinExistence type="inferred from homology"/>
<dbReference type="InterPro" id="IPR008145">
    <property type="entry name" value="GK/Ca_channel_bsu"/>
</dbReference>
<evidence type="ECO:0000313" key="8">
    <source>
        <dbReference type="Proteomes" id="UP000230066"/>
    </source>
</evidence>
<evidence type="ECO:0000256" key="1">
    <source>
        <dbReference type="ARBA" id="ARBA00007014"/>
    </source>
</evidence>
<evidence type="ECO:0000313" key="7">
    <source>
        <dbReference type="EMBL" id="THD22465.1"/>
    </source>
</evidence>
<evidence type="ECO:0000259" key="5">
    <source>
        <dbReference type="PROSITE" id="PS50002"/>
    </source>
</evidence>
<dbReference type="InterPro" id="IPR027417">
    <property type="entry name" value="P-loop_NTPase"/>
</dbReference>
<feature type="region of interest" description="Disordered" evidence="4">
    <location>
        <begin position="473"/>
        <end position="501"/>
    </location>
</feature>
<organism evidence="7 8">
    <name type="scientific">Fasciola hepatica</name>
    <name type="common">Liver fluke</name>
    <dbReference type="NCBI Taxonomy" id="6192"/>
    <lineage>
        <taxon>Eukaryota</taxon>
        <taxon>Metazoa</taxon>
        <taxon>Spiralia</taxon>
        <taxon>Lophotrochozoa</taxon>
        <taxon>Platyhelminthes</taxon>
        <taxon>Trematoda</taxon>
        <taxon>Digenea</taxon>
        <taxon>Plagiorchiida</taxon>
        <taxon>Echinostomata</taxon>
        <taxon>Echinostomatoidea</taxon>
        <taxon>Fasciolidae</taxon>
        <taxon>Fasciola</taxon>
    </lineage>
</organism>
<feature type="region of interest" description="Disordered" evidence="4">
    <location>
        <begin position="257"/>
        <end position="280"/>
    </location>
</feature>
<evidence type="ECO:0000256" key="2">
    <source>
        <dbReference type="ARBA" id="ARBA00022443"/>
    </source>
</evidence>
<feature type="compositionally biased region" description="Low complexity" evidence="4">
    <location>
        <begin position="257"/>
        <end position="266"/>
    </location>
</feature>
<dbReference type="InterPro" id="IPR036034">
    <property type="entry name" value="PDZ_sf"/>
</dbReference>
<name>A0A4E0R5Y6_FASHE</name>
<dbReference type="SMART" id="SM00072">
    <property type="entry name" value="GuKc"/>
    <property type="match status" value="1"/>
</dbReference>
<gene>
    <name evidence="7" type="ORF">D915_006748</name>
</gene>
<dbReference type="Pfam" id="PF00625">
    <property type="entry name" value="Guanylate_kin"/>
    <property type="match status" value="1"/>
</dbReference>
<dbReference type="InterPro" id="IPR001452">
    <property type="entry name" value="SH3_domain"/>
</dbReference>
<comment type="caution">
    <text evidence="7">The sequence shown here is derived from an EMBL/GenBank/DDBJ whole genome shotgun (WGS) entry which is preliminary data.</text>
</comment>
<feature type="compositionally biased region" description="Basic residues" evidence="4">
    <location>
        <begin position="617"/>
        <end position="627"/>
    </location>
</feature>
<dbReference type="SUPFAM" id="SSF50156">
    <property type="entry name" value="PDZ domain-like"/>
    <property type="match status" value="1"/>
</dbReference>
<evidence type="ECO:0000256" key="4">
    <source>
        <dbReference type="SAM" id="MobiDB-lite"/>
    </source>
</evidence>
<dbReference type="Gene3D" id="2.30.30.40">
    <property type="entry name" value="SH3 Domains"/>
    <property type="match status" value="1"/>
</dbReference>
<dbReference type="Proteomes" id="UP000230066">
    <property type="component" value="Unassembled WGS sequence"/>
</dbReference>
<sequence>MSVSSIPDEVVATMDLETPDLKYYAREVKRRLDQEKESIEENAFLRSSLRKSDRLKAIENYRRIIKSAEAEKRPELNEAFEGDEGWAYSRLELYELISYLRTKFGDRTGHDGSGTQALEPDSNSPLDATDADQWTWLLNVLCDPLLQNAFLMHDRVASSYEQCRTRMAGRPRHRWPVLPGMACDTLDAVLTHVFTILQRPVCLDTETMNNLSYLHSLLSKPNFKNLLLAMDGLANTWLFDEDADNLDINEAENSALAASDDAGLSGEDQLSSSGGPVEPDPTVEYSAVPGCYATLAFDDQGRDSYSEQGVRLKYVILQKGENEFLVNLLHEGDELLSANGIELLGKDLNTVTDILGSLRGKVVLLVAPSTSPYARAPPGGIIHLRALFTYEPEEDRYLACRELGLPFIKGDLVHVTGRSDPNWWQAYRSDEDAGLSGAVGTLAGLIPSPIYQRQRAILRLQYWIDHGTMDVELEDEPSDTEIAGTDADSKSTAHTAQSLSATEKTSGKRFLGIKLSFLDKRSKAVPSKPENGTMVPQTPTTVCTDGVDGAVATENEEDRAPCLINSALLSSIYAGRLSGHTRPSTQLTEGAMDEWSAAGPIWGQHGYEARSATRDAGRRHRLGRKSSGKTSGTCLPGVRGKKTSQKRYFPSLAPVPDTALQNDEDPVAWLDQEVKHGFLRHPSLWTYEPVAQYLPQPLRRRPLIFVGPAHVGRHQLMQRLIQEDPDRFCPAAIHTTNQQIKKADASSAPYICVTEDEFDSLRRRGQFVEWGVFNRARYGTSQSTVRKTVEEGKVCCITLRPDSLRSMRATGLMPYVIFISPPERVDDLRRLQKQLGLTVNCSDMELKSCIEISRKMEVRYGHWFDKVIIPETLDITLAELLTIATKLEREPSWVPRHWLY</sequence>
<feature type="compositionally biased region" description="Polar residues" evidence="4">
    <location>
        <begin position="490"/>
        <end position="501"/>
    </location>
</feature>
<dbReference type="Gene3D" id="3.40.50.300">
    <property type="entry name" value="P-loop containing nucleotide triphosphate hydrolases"/>
    <property type="match status" value="1"/>
</dbReference>
<dbReference type="PROSITE" id="PS50002">
    <property type="entry name" value="SH3"/>
    <property type="match status" value="1"/>
</dbReference>
<feature type="domain" description="SH3" evidence="5">
    <location>
        <begin position="379"/>
        <end position="456"/>
    </location>
</feature>
<dbReference type="PANTHER" id="PTHR23122">
    <property type="entry name" value="MEMBRANE-ASSOCIATED GUANYLATE KINASE MAGUK"/>
    <property type="match status" value="1"/>
</dbReference>